<keyword evidence="3 5" id="KW-1133">Transmembrane helix</keyword>
<evidence type="ECO:0000256" key="5">
    <source>
        <dbReference type="SAM" id="Phobius"/>
    </source>
</evidence>
<feature type="transmembrane region" description="Helical" evidence="5">
    <location>
        <begin position="66"/>
        <end position="85"/>
    </location>
</feature>
<evidence type="ECO:0000256" key="4">
    <source>
        <dbReference type="ARBA" id="ARBA00023136"/>
    </source>
</evidence>
<keyword evidence="7" id="KW-1185">Reference proteome</keyword>
<dbReference type="GO" id="GO:0016020">
    <property type="term" value="C:membrane"/>
    <property type="evidence" value="ECO:0007669"/>
    <property type="project" value="UniProtKB-SubCell"/>
</dbReference>
<feature type="transmembrane region" description="Helical" evidence="5">
    <location>
        <begin position="90"/>
        <end position="108"/>
    </location>
</feature>
<organism evidence="6 7">
    <name type="scientific">Occultella aeris</name>
    <dbReference type="NCBI Taxonomy" id="2761496"/>
    <lineage>
        <taxon>Bacteria</taxon>
        <taxon>Bacillati</taxon>
        <taxon>Actinomycetota</taxon>
        <taxon>Actinomycetes</taxon>
        <taxon>Micrococcales</taxon>
        <taxon>Ruaniaceae</taxon>
        <taxon>Occultella</taxon>
    </lineage>
</organism>
<evidence type="ECO:0000313" key="7">
    <source>
        <dbReference type="Proteomes" id="UP000419743"/>
    </source>
</evidence>
<name>A0A7M4DEE8_9MICO</name>
<protein>
    <recommendedName>
        <fullName evidence="8">DoxX family protein</fullName>
    </recommendedName>
</protein>
<evidence type="ECO:0008006" key="8">
    <source>
        <dbReference type="Google" id="ProtNLM"/>
    </source>
</evidence>
<dbReference type="Pfam" id="PF13564">
    <property type="entry name" value="DoxX_2"/>
    <property type="match status" value="1"/>
</dbReference>
<keyword evidence="4 5" id="KW-0472">Membrane</keyword>
<reference evidence="6 7" key="1">
    <citation type="submission" date="2019-11" db="EMBL/GenBank/DDBJ databases">
        <authorList>
            <person name="Criscuolo A."/>
        </authorList>
    </citation>
    <scope>NUCLEOTIDE SEQUENCE [LARGE SCALE GENOMIC DNA]</scope>
    <source>
        <strain evidence="6">CIP111667</strain>
    </source>
</reference>
<sequence>MASVFCMTSTPAAAPSVARWRDWLLVALIVWLVVSFTAGAVTKFMPGETFFGPPYSVKFENWGYPPWFRFPVGIGELAAAVALLFPRLRFLGASLLMMITAGGFVTHLASQDPFVESVSAPLHLVLATILAIATRPVDWREFGTFPRTTGAFGLLRRRRIAPVLPVK</sequence>
<evidence type="ECO:0000256" key="1">
    <source>
        <dbReference type="ARBA" id="ARBA00004141"/>
    </source>
</evidence>
<dbReference type="InterPro" id="IPR032808">
    <property type="entry name" value="DoxX"/>
</dbReference>
<gene>
    <name evidence="6" type="ORF">HALOF300_00488</name>
</gene>
<comment type="caution">
    <text evidence="6">The sequence shown here is derived from an EMBL/GenBank/DDBJ whole genome shotgun (WGS) entry which is preliminary data.</text>
</comment>
<evidence type="ECO:0000256" key="2">
    <source>
        <dbReference type="ARBA" id="ARBA00022692"/>
    </source>
</evidence>
<accession>A0A7M4DEE8</accession>
<evidence type="ECO:0000256" key="3">
    <source>
        <dbReference type="ARBA" id="ARBA00022989"/>
    </source>
</evidence>
<dbReference type="AlphaFoldDB" id="A0A7M4DEE8"/>
<dbReference type="EMBL" id="CACRYJ010000006">
    <property type="protein sequence ID" value="VZO35263.1"/>
    <property type="molecule type" value="Genomic_DNA"/>
</dbReference>
<comment type="subcellular location">
    <subcellularLocation>
        <location evidence="1">Membrane</location>
        <topology evidence="1">Multi-pass membrane protein</topology>
    </subcellularLocation>
</comment>
<evidence type="ECO:0000313" key="6">
    <source>
        <dbReference type="EMBL" id="VZO35263.1"/>
    </source>
</evidence>
<proteinExistence type="predicted"/>
<feature type="transmembrane region" description="Helical" evidence="5">
    <location>
        <begin position="23"/>
        <end position="46"/>
    </location>
</feature>
<dbReference type="Proteomes" id="UP000419743">
    <property type="component" value="Unassembled WGS sequence"/>
</dbReference>
<keyword evidence="2 5" id="KW-0812">Transmembrane</keyword>